<gene>
    <name evidence="7" type="ORF">RIMI_LOCUS14128657</name>
</gene>
<feature type="compositionally biased region" description="Basic and acidic residues" evidence="4">
    <location>
        <begin position="223"/>
        <end position="243"/>
    </location>
</feature>
<organism evidence="7 8">
    <name type="scientific">Ranitomeya imitator</name>
    <name type="common">mimic poison frog</name>
    <dbReference type="NCBI Taxonomy" id="111125"/>
    <lineage>
        <taxon>Eukaryota</taxon>
        <taxon>Metazoa</taxon>
        <taxon>Chordata</taxon>
        <taxon>Craniata</taxon>
        <taxon>Vertebrata</taxon>
        <taxon>Euteleostomi</taxon>
        <taxon>Amphibia</taxon>
        <taxon>Batrachia</taxon>
        <taxon>Anura</taxon>
        <taxon>Neobatrachia</taxon>
        <taxon>Hyloidea</taxon>
        <taxon>Dendrobatidae</taxon>
        <taxon>Dendrobatinae</taxon>
        <taxon>Ranitomeya</taxon>
    </lineage>
</organism>
<dbReference type="Pfam" id="PF00078">
    <property type="entry name" value="RVT_1"/>
    <property type="match status" value="1"/>
</dbReference>
<feature type="domain" description="PWI" evidence="6">
    <location>
        <begin position="1"/>
        <end position="67"/>
    </location>
</feature>
<evidence type="ECO:0000256" key="3">
    <source>
        <dbReference type="ARBA" id="ARBA00022664"/>
    </source>
</evidence>
<dbReference type="InterPro" id="IPR043128">
    <property type="entry name" value="Rev_trsase/Diguanyl_cyclase"/>
</dbReference>
<evidence type="ECO:0000256" key="1">
    <source>
        <dbReference type="ARBA" id="ARBA00010879"/>
    </source>
</evidence>
<dbReference type="Gene3D" id="1.20.1390.10">
    <property type="entry name" value="PWI domain"/>
    <property type="match status" value="1"/>
</dbReference>
<evidence type="ECO:0000313" key="7">
    <source>
        <dbReference type="EMBL" id="CAJ0952991.1"/>
    </source>
</evidence>
<dbReference type="SUPFAM" id="SSF101233">
    <property type="entry name" value="PWI domain"/>
    <property type="match status" value="1"/>
</dbReference>
<dbReference type="EC" id="3.1.26.4" evidence="2"/>
<dbReference type="InterPro" id="IPR036483">
    <property type="entry name" value="PWI_dom_sf"/>
</dbReference>
<accession>A0ABN9LXZ2</accession>
<comment type="caution">
    <text evidence="7">The sequence shown here is derived from an EMBL/GenBank/DDBJ whole genome shotgun (WGS) entry which is preliminary data.</text>
</comment>
<keyword evidence="3" id="KW-0507">mRNA processing</keyword>
<feature type="compositionally biased region" description="Low complexity" evidence="4">
    <location>
        <begin position="684"/>
        <end position="697"/>
    </location>
</feature>
<name>A0ABN9LXZ2_9NEOB</name>
<evidence type="ECO:0000313" key="8">
    <source>
        <dbReference type="Proteomes" id="UP001176940"/>
    </source>
</evidence>
<comment type="similarity">
    <text evidence="1">Belongs to the beta type-B retroviral polymerase family. HERV class-II K(HML-2) pol subfamily.</text>
</comment>
<dbReference type="InterPro" id="IPR002483">
    <property type="entry name" value="PWI_dom"/>
</dbReference>
<feature type="compositionally biased region" description="Basic and acidic residues" evidence="4">
    <location>
        <begin position="149"/>
        <end position="173"/>
    </location>
</feature>
<dbReference type="InterPro" id="IPR000477">
    <property type="entry name" value="RT_dom"/>
</dbReference>
<evidence type="ECO:0000256" key="2">
    <source>
        <dbReference type="ARBA" id="ARBA00012180"/>
    </source>
</evidence>
<feature type="domain" description="Reverse transcriptase" evidence="5">
    <location>
        <begin position="474"/>
        <end position="656"/>
    </location>
</feature>
<dbReference type="InterPro" id="IPR043502">
    <property type="entry name" value="DNA/RNA_pol_sf"/>
</dbReference>
<evidence type="ECO:0000259" key="6">
    <source>
        <dbReference type="PROSITE" id="PS51025"/>
    </source>
</evidence>
<sequence length="924" mass="104749">MLSVINCKSSCFIFYFFLQNPDSKMMQINLTGFLNGKNAREFMGELWPLLLSAQENIAGIPTAFLELKKEEIKQRQGLEERRLSFMPWDPYSCKKRKNMDILIFRRPPALNGASGGFHSQGWTSSLVLHAMHPWERKPPLAPLRVGGRRKIEQEKIASLKKQDDDRDKRDRSRSPRRRKSRSSSPRRRSSSPRRRSPSRRERKRSHSHSPRHKTKSPSPSPLFDKREPEVQEPETSLKVKEPSVQEATSSSDIVKVSKPDSAPDTKDASPEPNSRKMKEKERHRHRSRTRSKSKSKSRSPSHFRPRRRHRSRSSVALFLRSSADFLLPVSVSSPCGPEGSQGNTGTDSCGYRCRCPVSRLSATAVSGFTPPGSTSPHLDKADVWSDLSSESDSDADQTSGTQEMVNSLISAIIQTLELKEDEASSQDVSVAFKRIKRPSRVFPNHREFDNTTSTHWENPGLLQAVDSLLASGVVVLMPYRERFSGFYSNLFVVPKNEGSLRPILDLKQLNRHLRIRRFRMESLRSVVASMEPGEFLCSVDIRDAYLHVPICVRHQRFLRFAIQEHHYQFTALPFGLPSAPRVFTKVRAAVMAILRSKGILVIPYLDDLLIKGPSRRDGSQSLQLTLDVLLRLGWIINYQKSSLIPTRRLEFLGIEFDTSQSCIRTRWFFVWFLLSYQSRRRSSASLSGSSSSSSSSRSPPPPPKKQPKRISSSPPRKPRRSSPSASPPRRRFRQSPPPSPPQKRRSPSPQQLSRTRKTRGSISPARTSGFRWWRSGVRMSKVRIPCAHVKTQRAICAHSFHRLKTQNGGEAEISFTSPKTTQKGNIGVWYRHTKRRCIDTDNDPDRCSVAGELSHRQLSSDQRCRKKNKHYILTYRCLSSALCFSGLAVSTAAGKQSGDVTALLSGCPALTARAEKQSAEDRQR</sequence>
<dbReference type="SUPFAM" id="SSF56672">
    <property type="entry name" value="DNA/RNA polymerases"/>
    <property type="match status" value="1"/>
</dbReference>
<protein>
    <recommendedName>
        <fullName evidence="2">ribonuclease H</fullName>
        <ecNumber evidence="2">3.1.26.4</ecNumber>
    </recommendedName>
</protein>
<dbReference type="CDD" id="cd03714">
    <property type="entry name" value="RT_DIRS1"/>
    <property type="match status" value="1"/>
</dbReference>
<feature type="compositionally biased region" description="Polar residues" evidence="4">
    <location>
        <begin position="366"/>
        <end position="376"/>
    </location>
</feature>
<dbReference type="Gene3D" id="3.30.70.270">
    <property type="match status" value="1"/>
</dbReference>
<dbReference type="PANTHER" id="PTHR33050">
    <property type="entry name" value="REVERSE TRANSCRIPTASE DOMAIN-CONTAINING PROTEIN"/>
    <property type="match status" value="1"/>
</dbReference>
<reference evidence="7" key="1">
    <citation type="submission" date="2023-07" db="EMBL/GenBank/DDBJ databases">
        <authorList>
            <person name="Stuckert A."/>
        </authorList>
    </citation>
    <scope>NUCLEOTIDE SEQUENCE</scope>
</reference>
<dbReference type="Gene3D" id="3.10.10.10">
    <property type="entry name" value="HIV Type 1 Reverse Transcriptase, subunit A, domain 1"/>
    <property type="match status" value="1"/>
</dbReference>
<keyword evidence="8" id="KW-1185">Reference proteome</keyword>
<feature type="compositionally biased region" description="Basic and acidic residues" evidence="4">
    <location>
        <begin position="255"/>
        <end position="280"/>
    </location>
</feature>
<dbReference type="PANTHER" id="PTHR33050:SF7">
    <property type="entry name" value="RIBONUCLEASE H"/>
    <property type="match status" value="1"/>
</dbReference>
<feature type="region of interest" description="Disordered" evidence="4">
    <location>
        <begin position="684"/>
        <end position="767"/>
    </location>
</feature>
<dbReference type="Pfam" id="PF01480">
    <property type="entry name" value="PWI"/>
    <property type="match status" value="1"/>
</dbReference>
<dbReference type="EMBL" id="CAUEEQ010036000">
    <property type="protein sequence ID" value="CAJ0952991.1"/>
    <property type="molecule type" value="Genomic_DNA"/>
</dbReference>
<feature type="compositionally biased region" description="Basic residues" evidence="4">
    <location>
        <begin position="174"/>
        <end position="215"/>
    </location>
</feature>
<dbReference type="PROSITE" id="PS50878">
    <property type="entry name" value="RT_POL"/>
    <property type="match status" value="1"/>
</dbReference>
<dbReference type="SMART" id="SM00311">
    <property type="entry name" value="PWI"/>
    <property type="match status" value="1"/>
</dbReference>
<dbReference type="PROSITE" id="PS51025">
    <property type="entry name" value="PWI"/>
    <property type="match status" value="1"/>
</dbReference>
<dbReference type="InterPro" id="IPR052055">
    <property type="entry name" value="Hepadnavirus_pol/RT"/>
</dbReference>
<evidence type="ECO:0000256" key="4">
    <source>
        <dbReference type="SAM" id="MobiDB-lite"/>
    </source>
</evidence>
<evidence type="ECO:0000259" key="5">
    <source>
        <dbReference type="PROSITE" id="PS50878"/>
    </source>
</evidence>
<dbReference type="Proteomes" id="UP001176940">
    <property type="component" value="Unassembled WGS sequence"/>
</dbReference>
<feature type="region of interest" description="Disordered" evidence="4">
    <location>
        <begin position="366"/>
        <end position="401"/>
    </location>
</feature>
<feature type="compositionally biased region" description="Basic residues" evidence="4">
    <location>
        <begin position="281"/>
        <end position="312"/>
    </location>
</feature>
<feature type="region of interest" description="Disordered" evidence="4">
    <location>
        <begin position="137"/>
        <end position="313"/>
    </location>
</feature>
<proteinExistence type="inferred from homology"/>